<dbReference type="Proteomes" id="UP001165065">
    <property type="component" value="Unassembled WGS sequence"/>
</dbReference>
<evidence type="ECO:0000256" key="1">
    <source>
        <dbReference type="ARBA" id="ARBA00022723"/>
    </source>
</evidence>
<dbReference type="SMART" id="SM00248">
    <property type="entry name" value="ANK"/>
    <property type="match status" value="5"/>
</dbReference>
<evidence type="ECO:0000259" key="7">
    <source>
        <dbReference type="PROSITE" id="PS50222"/>
    </source>
</evidence>
<dbReference type="CDD" id="cd00821">
    <property type="entry name" value="PH"/>
    <property type="match status" value="1"/>
</dbReference>
<dbReference type="GO" id="GO:0005509">
    <property type="term" value="F:calcium ion binding"/>
    <property type="evidence" value="ECO:0007669"/>
    <property type="project" value="InterPro"/>
</dbReference>
<dbReference type="InterPro" id="IPR018247">
    <property type="entry name" value="EF_Hand_1_Ca_BS"/>
</dbReference>
<dbReference type="Pfam" id="PF13499">
    <property type="entry name" value="EF-hand_7"/>
    <property type="match status" value="2"/>
</dbReference>
<dbReference type="SMART" id="SM00054">
    <property type="entry name" value="EFh"/>
    <property type="match status" value="4"/>
</dbReference>
<dbReference type="SUPFAM" id="SSF48403">
    <property type="entry name" value="Ankyrin repeat"/>
    <property type="match status" value="1"/>
</dbReference>
<feature type="domain" description="EF-hand" evidence="7">
    <location>
        <begin position="383"/>
        <end position="419"/>
    </location>
</feature>
<evidence type="ECO:0000313" key="9">
    <source>
        <dbReference type="Proteomes" id="UP001165065"/>
    </source>
</evidence>
<keyword evidence="5" id="KW-0175">Coiled coil</keyword>
<keyword evidence="2" id="KW-0677">Repeat</keyword>
<evidence type="ECO:0000256" key="4">
    <source>
        <dbReference type="PROSITE-ProRule" id="PRU00023"/>
    </source>
</evidence>
<dbReference type="SMART" id="SM00233">
    <property type="entry name" value="PH"/>
    <property type="match status" value="1"/>
</dbReference>
<feature type="coiled-coil region" evidence="5">
    <location>
        <begin position="869"/>
        <end position="900"/>
    </location>
</feature>
<dbReference type="EMBL" id="BRYA01000214">
    <property type="protein sequence ID" value="GMI44371.1"/>
    <property type="molecule type" value="Genomic_DNA"/>
</dbReference>
<dbReference type="PANTHER" id="PTHR10891">
    <property type="entry name" value="EF-HAND CALCIUM-BINDING DOMAIN CONTAINING PROTEIN"/>
    <property type="match status" value="1"/>
</dbReference>
<feature type="coiled-coil region" evidence="5">
    <location>
        <begin position="808"/>
        <end position="835"/>
    </location>
</feature>
<keyword evidence="1" id="KW-0479">Metal-binding</keyword>
<feature type="domain" description="EF-hand" evidence="7">
    <location>
        <begin position="342"/>
        <end position="377"/>
    </location>
</feature>
<evidence type="ECO:0008006" key="10">
    <source>
        <dbReference type="Google" id="ProtNLM"/>
    </source>
</evidence>
<reference evidence="9" key="1">
    <citation type="journal article" date="2023" name="Commun. Biol.">
        <title>Genome analysis of Parmales, the sister group of diatoms, reveals the evolutionary specialization of diatoms from phago-mixotrophs to photoautotrophs.</title>
        <authorList>
            <person name="Ban H."/>
            <person name="Sato S."/>
            <person name="Yoshikawa S."/>
            <person name="Yamada K."/>
            <person name="Nakamura Y."/>
            <person name="Ichinomiya M."/>
            <person name="Sato N."/>
            <person name="Blanc-Mathieu R."/>
            <person name="Endo H."/>
            <person name="Kuwata A."/>
            <person name="Ogata H."/>
        </authorList>
    </citation>
    <scope>NUCLEOTIDE SEQUENCE [LARGE SCALE GENOMIC DNA]</scope>
</reference>
<dbReference type="Gene3D" id="2.30.29.30">
    <property type="entry name" value="Pleckstrin-homology domain (PH domain)/Phosphotyrosine-binding domain (PTB)"/>
    <property type="match status" value="1"/>
</dbReference>
<dbReference type="InterPro" id="IPR001849">
    <property type="entry name" value="PH_domain"/>
</dbReference>
<dbReference type="Gene3D" id="1.25.40.20">
    <property type="entry name" value="Ankyrin repeat-containing domain"/>
    <property type="match status" value="2"/>
</dbReference>
<feature type="coiled-coil region" evidence="5">
    <location>
        <begin position="1127"/>
        <end position="1197"/>
    </location>
</feature>
<name>A0A9W7GE67_9STRA</name>
<sequence length="1813" mass="205577">MGDSNDEEEVSLQLHQLIETSQWVEVEEFLLTPLARPTLEERDDEGCLPLHYAAYYGAPWHIVQEMITLAPQALSARTNSDYTPLDYVDFDNDEVVGQGRMSEDEYMANREKTIELLERSEDDIVEGVEEDMLMGNSSIEEDEFLFFKEHLHSEYKRCDVDGDGTVSEPEFRLYLKRFFAARNLAPLSKKDVDAMLRAVDLDGSGSIDFDEFCQMLNMSSQLHDALAKQHWNVARRRIALDPNECCLVDMLGQSPLHYAVFCHAPEEILLRLVIAFPGGLTKERVSDNMTPLEYARSIKAKLGDDFETIEELLKLDPESVYENADTLLLRADYLQHMRSSEETIETRKRQFAEIDEDADGKLSYKEFLKYLKAQASRRHLYIPSDEDVKELIAEVVDSNHDGSISFDEFVKMMESDAKPLHEACAKSRWSAVRDRIHTHPAECAFADTYGQLPLHYACYNNISEEICIRMMCEYPEAATIQRYMDGRTPLDFAKLKNAPEAVIELLSMTKVDINEKKDELLEHADSIMRQAIRGTKKKLSMSVSGHDLSGIKKAIQEMENLGLKNDPDTKVAKSAAAELKEKQEIARKEIEAAKVTTREKMALKAEEKAKLESERARLKANALMTKVVHQIDDDAAHTADEALEAKEKADNLKAQADKLSRGTKSVKDRLKREEQLRIKAEKAQKQAEEEKEMILREKQRVEAEKRNLAKMLKESESLNHNNLGVIESLKRELLLDQKEMSRDSEISEIQNKLAEAQKLEEEARKRMEKSKLATSNRLARVSVLKSQKGKGEEGTALDADSEKATEMLVLAETEYKGFQQQVGSLQKELESLLHERHAHQTKQEDLQFALKKAQSNLQTQKDSMKKSYEAELELRRGSMNLKLEKLQEEHKREIQDLQSKGLAQHSIIVERNTVEPLHKELDGGTYVDVATAGKASQSGNYDGQTTAEMAIRGYRTSKSGFEGSGEYAHTCATHTPWWQVEILPEAQSIKKVSVYGRPGYGHRMCDIKLQFLDITGHMLYELVYANPNCEQAFSASFTTSIENVKVVRVTRVGPLKTTDERLLNLNAVQVFAAISVNEFIRQRSEKAIKKLQHDQERKLVLLESGYEEKLKITSKNNENALKLGLRLQEEMDEIKAKEAAARAEAEEAQIAARAEAEKAQIAALNATKEALALKEKAERLEKEREEQALAASRAEAKVRELAMKDDAMLKKQKEDARKRDEGFERERRALMEGQEKAMRTRRSLQNRLALFQNEMQQEIADMNIELGRLEKQLAKIEEEDEFNVGEKEDRMARKILCTNAIVAVRERVTIKTSAQEQRDTFIGVSGIQADSIAGEASLKEKTQVLRSYSRSIEILIDYTNREIENTLNEYNRAKQQTGGAAIAGPHKQSLSMKVQRLQLHLEDYIAAKSLEMHFLQKQGDAECIEDLKDTLPRVRNMMVDRNLDYYKLEADYFKDCGEGKGNVEAFIDRTRVRTQPHDPVQVIEISKISQGQLDLNSRGTVAIQGLVSIYGRVDKKLEVPKLLLMVPQEAGGTLLQVVCAVDGSVACSFPFDDIHRNEITKVITVVSATAKFVEIISGCASTLYSGIDEYPGKLVRMMSAVADANCVQRSQVVMTSDYNFFKEWFADKNRMDDVKEKMLMVKDHDGRIQWIKKSNKEKWKKIGGKLLSKSAINAMIKLQSMRESDYAGFLEKRGKGSSAFGSTAFKRRYWILKNNTMLYYDADESNWKEHVEKGMLSLVGATITLLGDGRTFTISYSSLPNVWVLRAASRMQRAEWERVFAESGVLEDIRESAEDDAALLGAVNGAKGCCVVS</sequence>
<dbReference type="Gene3D" id="2.60.120.260">
    <property type="entry name" value="Galactose-binding domain-like"/>
    <property type="match status" value="1"/>
</dbReference>
<dbReference type="PROSITE" id="PS50088">
    <property type="entry name" value="ANK_REPEAT"/>
    <property type="match status" value="1"/>
</dbReference>
<feature type="domain" description="EF-hand" evidence="7">
    <location>
        <begin position="187"/>
        <end position="222"/>
    </location>
</feature>
<evidence type="ECO:0000256" key="2">
    <source>
        <dbReference type="ARBA" id="ARBA00022737"/>
    </source>
</evidence>
<dbReference type="SUPFAM" id="SSF50729">
    <property type="entry name" value="PH domain-like"/>
    <property type="match status" value="1"/>
</dbReference>
<comment type="caution">
    <text evidence="8">The sequence shown here is derived from an EMBL/GenBank/DDBJ whole genome shotgun (WGS) entry which is preliminary data.</text>
</comment>
<protein>
    <recommendedName>
        <fullName evidence="10">Calmodulin</fullName>
    </recommendedName>
</protein>
<evidence type="ECO:0000259" key="6">
    <source>
        <dbReference type="PROSITE" id="PS50003"/>
    </source>
</evidence>
<dbReference type="InterPro" id="IPR039647">
    <property type="entry name" value="EF_hand_pair_protein_CML-like"/>
</dbReference>
<dbReference type="InterPro" id="IPR036770">
    <property type="entry name" value="Ankyrin_rpt-contain_sf"/>
</dbReference>
<keyword evidence="3" id="KW-0106">Calcium</keyword>
<keyword evidence="4" id="KW-0040">ANK repeat</keyword>
<dbReference type="InterPro" id="IPR011993">
    <property type="entry name" value="PH-like_dom_sf"/>
</dbReference>
<feature type="domain" description="PH" evidence="6">
    <location>
        <begin position="1683"/>
        <end position="1785"/>
    </location>
</feature>
<dbReference type="InterPro" id="IPR008979">
    <property type="entry name" value="Galactose-bd-like_sf"/>
</dbReference>
<organism evidence="8 9">
    <name type="scientific">Triparma columacea</name>
    <dbReference type="NCBI Taxonomy" id="722753"/>
    <lineage>
        <taxon>Eukaryota</taxon>
        <taxon>Sar</taxon>
        <taxon>Stramenopiles</taxon>
        <taxon>Ochrophyta</taxon>
        <taxon>Bolidophyceae</taxon>
        <taxon>Parmales</taxon>
        <taxon>Triparmaceae</taxon>
        <taxon>Triparma</taxon>
    </lineage>
</organism>
<evidence type="ECO:0000256" key="3">
    <source>
        <dbReference type="ARBA" id="ARBA00022837"/>
    </source>
</evidence>
<feature type="repeat" description="ANK" evidence="4">
    <location>
        <begin position="485"/>
        <end position="518"/>
    </location>
</feature>
<evidence type="ECO:0000256" key="5">
    <source>
        <dbReference type="SAM" id="Coils"/>
    </source>
</evidence>
<keyword evidence="9" id="KW-1185">Reference proteome</keyword>
<feature type="coiled-coil region" evidence="5">
    <location>
        <begin position="1234"/>
        <end position="1279"/>
    </location>
</feature>
<gene>
    <name evidence="8" type="ORF">TrCOL_g8295</name>
</gene>
<evidence type="ECO:0000313" key="8">
    <source>
        <dbReference type="EMBL" id="GMI44371.1"/>
    </source>
</evidence>
<dbReference type="InterPro" id="IPR002048">
    <property type="entry name" value="EF_hand_dom"/>
</dbReference>
<feature type="coiled-coil region" evidence="5">
    <location>
        <begin position="576"/>
        <end position="773"/>
    </location>
</feature>
<dbReference type="PROSITE" id="PS50003">
    <property type="entry name" value="PH_DOMAIN"/>
    <property type="match status" value="1"/>
</dbReference>
<dbReference type="Pfam" id="PF00169">
    <property type="entry name" value="PH"/>
    <property type="match status" value="1"/>
</dbReference>
<dbReference type="InterPro" id="IPR011992">
    <property type="entry name" value="EF-hand-dom_pair"/>
</dbReference>
<dbReference type="CDD" id="cd00051">
    <property type="entry name" value="EFh"/>
    <property type="match status" value="2"/>
</dbReference>
<dbReference type="SUPFAM" id="SSF47473">
    <property type="entry name" value="EF-hand"/>
    <property type="match status" value="1"/>
</dbReference>
<dbReference type="Gene3D" id="1.10.238.10">
    <property type="entry name" value="EF-hand"/>
    <property type="match status" value="2"/>
</dbReference>
<feature type="domain" description="EF-hand" evidence="7">
    <location>
        <begin position="146"/>
        <end position="181"/>
    </location>
</feature>
<dbReference type="PROSITE" id="PS50222">
    <property type="entry name" value="EF_HAND_2"/>
    <property type="match status" value="4"/>
</dbReference>
<dbReference type="InterPro" id="IPR002110">
    <property type="entry name" value="Ankyrin_rpt"/>
</dbReference>
<accession>A0A9W7GE67</accession>
<dbReference type="PROSITE" id="PS00018">
    <property type="entry name" value="EF_HAND_1"/>
    <property type="match status" value="4"/>
</dbReference>
<dbReference type="OrthoDB" id="193572at2759"/>
<proteinExistence type="predicted"/>
<dbReference type="SUPFAM" id="SSF49785">
    <property type="entry name" value="Galactose-binding domain-like"/>
    <property type="match status" value="1"/>
</dbReference>